<dbReference type="AlphaFoldDB" id="A0A6L6QCN5"/>
<accession>A0A6L6QCN5</accession>
<comment type="caution">
    <text evidence="2">The sequence shown here is derived from an EMBL/GenBank/DDBJ whole genome shotgun (WGS) entry which is preliminary data.</text>
</comment>
<dbReference type="SMART" id="SM00450">
    <property type="entry name" value="RHOD"/>
    <property type="match status" value="1"/>
</dbReference>
<reference evidence="2 3" key="1">
    <citation type="submission" date="2019-11" db="EMBL/GenBank/DDBJ databases">
        <title>Type strains purchased from KCTC, JCM and DSMZ.</title>
        <authorList>
            <person name="Lu H."/>
        </authorList>
    </citation>
    <scope>NUCLEOTIDE SEQUENCE [LARGE SCALE GENOMIC DNA]</scope>
    <source>
        <strain evidence="2 3">JCM 31587</strain>
    </source>
</reference>
<keyword evidence="3" id="KW-1185">Reference proteome</keyword>
<evidence type="ECO:0000313" key="2">
    <source>
        <dbReference type="EMBL" id="MTW09814.1"/>
    </source>
</evidence>
<proteinExistence type="predicted"/>
<dbReference type="CDD" id="cd00158">
    <property type="entry name" value="RHOD"/>
    <property type="match status" value="1"/>
</dbReference>
<dbReference type="PANTHER" id="PTHR43031">
    <property type="entry name" value="FAD-DEPENDENT OXIDOREDUCTASE"/>
    <property type="match status" value="1"/>
</dbReference>
<dbReference type="InterPro" id="IPR036873">
    <property type="entry name" value="Rhodanese-like_dom_sf"/>
</dbReference>
<dbReference type="RefSeq" id="WP_170298656.1">
    <property type="nucleotide sequence ID" value="NZ_WNKX01000002.1"/>
</dbReference>
<dbReference type="Pfam" id="PF00581">
    <property type="entry name" value="Rhodanese"/>
    <property type="match status" value="1"/>
</dbReference>
<dbReference type="EMBL" id="WNKX01000002">
    <property type="protein sequence ID" value="MTW09814.1"/>
    <property type="molecule type" value="Genomic_DNA"/>
</dbReference>
<gene>
    <name evidence="2" type="ORF">GM658_04310</name>
</gene>
<dbReference type="Proteomes" id="UP000472320">
    <property type="component" value="Unassembled WGS sequence"/>
</dbReference>
<dbReference type="Gene3D" id="3.40.250.10">
    <property type="entry name" value="Rhodanese-like domain"/>
    <property type="match status" value="1"/>
</dbReference>
<protein>
    <submittedName>
        <fullName evidence="2">Rhodanese-like domain-containing protein</fullName>
    </submittedName>
</protein>
<evidence type="ECO:0000313" key="3">
    <source>
        <dbReference type="Proteomes" id="UP000472320"/>
    </source>
</evidence>
<dbReference type="SUPFAM" id="SSF52821">
    <property type="entry name" value="Rhodanese/Cell cycle control phosphatase"/>
    <property type="match status" value="1"/>
</dbReference>
<name>A0A6L6QCN5_9BURK</name>
<dbReference type="PANTHER" id="PTHR43031:SF18">
    <property type="entry name" value="RHODANESE-RELATED SULFURTRANSFERASES"/>
    <property type="match status" value="1"/>
</dbReference>
<sequence length="132" mass="14357">MKFFIDNIFLIAIVLLSGGALLFPALTQRGKKASPAEVTLLINRSKATVLDVRAKDKAEGRIIDSKHIPLAELGNRMAELNKFKDKTLVVVCDKGISAFSAARMLEKSGFSDVVVMEGGIDAWKAQNLPLTK</sequence>
<organism evidence="2 3">
    <name type="scientific">Massilia eburnea</name>
    <dbReference type="NCBI Taxonomy" id="1776165"/>
    <lineage>
        <taxon>Bacteria</taxon>
        <taxon>Pseudomonadati</taxon>
        <taxon>Pseudomonadota</taxon>
        <taxon>Betaproteobacteria</taxon>
        <taxon>Burkholderiales</taxon>
        <taxon>Oxalobacteraceae</taxon>
        <taxon>Telluria group</taxon>
        <taxon>Massilia</taxon>
    </lineage>
</organism>
<feature type="domain" description="Rhodanese" evidence="1">
    <location>
        <begin position="43"/>
        <end position="132"/>
    </location>
</feature>
<evidence type="ECO:0000259" key="1">
    <source>
        <dbReference type="PROSITE" id="PS50206"/>
    </source>
</evidence>
<dbReference type="InterPro" id="IPR001763">
    <property type="entry name" value="Rhodanese-like_dom"/>
</dbReference>
<dbReference type="InterPro" id="IPR050229">
    <property type="entry name" value="GlpE_sulfurtransferase"/>
</dbReference>
<dbReference type="PROSITE" id="PS50206">
    <property type="entry name" value="RHODANESE_3"/>
    <property type="match status" value="1"/>
</dbReference>